<keyword evidence="2" id="KW-1185">Reference proteome</keyword>
<gene>
    <name evidence="1" type="ORF">BDV34DRAFT_35555</name>
</gene>
<dbReference type="VEuPathDB" id="FungiDB:BDV34DRAFT_35555"/>
<organism evidence="1 2">
    <name type="scientific">Aspergillus parasiticus</name>
    <dbReference type="NCBI Taxonomy" id="5067"/>
    <lineage>
        <taxon>Eukaryota</taxon>
        <taxon>Fungi</taxon>
        <taxon>Dikarya</taxon>
        <taxon>Ascomycota</taxon>
        <taxon>Pezizomycotina</taxon>
        <taxon>Eurotiomycetes</taxon>
        <taxon>Eurotiomycetidae</taxon>
        <taxon>Eurotiales</taxon>
        <taxon>Aspergillaceae</taxon>
        <taxon>Aspergillus</taxon>
        <taxon>Aspergillus subgen. Circumdati</taxon>
    </lineage>
</organism>
<accession>A0A5N6D2V8</accession>
<reference evidence="1 2" key="1">
    <citation type="submission" date="2019-04" db="EMBL/GenBank/DDBJ databases">
        <title>Fungal friends and foes A comparative genomics study of 23 Aspergillus species from section Flavi.</title>
        <authorList>
            <consortium name="DOE Joint Genome Institute"/>
            <person name="Kjaerbolling I."/>
            <person name="Vesth T.C."/>
            <person name="Frisvad J.C."/>
            <person name="Nybo J.L."/>
            <person name="Theobald S."/>
            <person name="Kildgaard S."/>
            <person name="Petersen T.I."/>
            <person name="Kuo A."/>
            <person name="Sato A."/>
            <person name="Lyhne E.K."/>
            <person name="Kogle M.E."/>
            <person name="Wiebenga A."/>
            <person name="Kun R.S."/>
            <person name="Lubbers R.J."/>
            <person name="Makela M.R."/>
            <person name="Barry K."/>
            <person name="Chovatia M."/>
            <person name="Clum A."/>
            <person name="Daum C."/>
            <person name="Haridas S."/>
            <person name="He G."/>
            <person name="LaButti K."/>
            <person name="Lipzen A."/>
            <person name="Mondo S."/>
            <person name="Pangilinan J."/>
            <person name="Riley R."/>
            <person name="Salamov A."/>
            <person name="Simmons B.A."/>
            <person name="Magnuson J.K."/>
            <person name="Henrissat B."/>
            <person name="Mortensen U.H."/>
            <person name="Larsen T.O."/>
            <person name="De vries R.P."/>
            <person name="Grigoriev I.V."/>
            <person name="Machida M."/>
            <person name="Baker S.E."/>
            <person name="Andersen M.R."/>
        </authorList>
    </citation>
    <scope>NUCLEOTIDE SEQUENCE [LARGE SCALE GENOMIC DNA]</scope>
    <source>
        <strain evidence="1 2">CBS 117618</strain>
    </source>
</reference>
<protein>
    <submittedName>
        <fullName evidence="1">Uncharacterized protein</fullName>
    </submittedName>
</protein>
<proteinExistence type="predicted"/>
<dbReference type="AlphaFoldDB" id="A0A5N6D2V8"/>
<evidence type="ECO:0000313" key="1">
    <source>
        <dbReference type="EMBL" id="KAB8199584.1"/>
    </source>
</evidence>
<dbReference type="Proteomes" id="UP000326532">
    <property type="component" value="Unassembled WGS sequence"/>
</dbReference>
<name>A0A5N6D2V8_ASPPA</name>
<dbReference type="EMBL" id="ML735070">
    <property type="protein sequence ID" value="KAB8199584.1"/>
    <property type="molecule type" value="Genomic_DNA"/>
</dbReference>
<sequence length="92" mass="10996">MPSVYKIQHISYDCNPATAIFPENNLGVQIYIHYVHQPSFDRLIYNSIAPKLLPRLDQIYVEHYKEYIVSRLHTHEVPTEKFRKVRRDMLPV</sequence>
<evidence type="ECO:0000313" key="2">
    <source>
        <dbReference type="Proteomes" id="UP000326532"/>
    </source>
</evidence>